<dbReference type="AlphaFoldDB" id="A0A2R5F863"/>
<gene>
    <name evidence="1" type="ORF">NMK_1790</name>
</gene>
<comment type="caution">
    <text evidence="1">The sequence shown here is derived from an EMBL/GenBank/DDBJ whole genome shotgun (WGS) entry which is preliminary data.</text>
</comment>
<organism evidence="1 2">
    <name type="scientific">Novimethylophilus kurashikiensis</name>
    <dbReference type="NCBI Taxonomy" id="1825523"/>
    <lineage>
        <taxon>Bacteria</taxon>
        <taxon>Pseudomonadati</taxon>
        <taxon>Pseudomonadota</taxon>
        <taxon>Betaproteobacteria</taxon>
        <taxon>Nitrosomonadales</taxon>
        <taxon>Methylophilaceae</taxon>
        <taxon>Novimethylophilus</taxon>
    </lineage>
</organism>
<accession>A0A2R5F863</accession>
<dbReference type="EMBL" id="BDOQ01000006">
    <property type="protein sequence ID" value="GBG14225.1"/>
    <property type="molecule type" value="Genomic_DNA"/>
</dbReference>
<sequence>MNRMPLHILGMTLLGVLALWAFAAIVQTRIGQPLQEDTEPSFGITPVAALAEGLKADIGLAAQSLDSNKTEAVLALDAAKRVSELGMTFGEPFQTAHETVLRTRRSIADGHPDKAKRLLQNTQLTQFDVKGASGNVNSPHTNLRSYKGAVVLDRQGIRIGEVVDVAEHQGRPMLQLAIGGVRNALGFIDWGGKRMWIDPSALVFGKVKTVGSTMIAWSDQSQRLAQNSD</sequence>
<reference evidence="1 2" key="1">
    <citation type="journal article" date="2018" name="Environ. Microbiol.">
        <title>Isolation and genomic characterization of Novimethylophilus kurashikiensis gen. nov. sp. nov., a new lanthanide-dependent methylotrophic species of Methylophilaceae.</title>
        <authorList>
            <person name="Lv H."/>
            <person name="Sahin N."/>
            <person name="Tani A."/>
        </authorList>
    </citation>
    <scope>NUCLEOTIDE SEQUENCE [LARGE SCALE GENOMIC DNA]</scope>
    <source>
        <strain evidence="1 2">La2-4</strain>
    </source>
</reference>
<dbReference type="RefSeq" id="WP_109015416.1">
    <property type="nucleotide sequence ID" value="NZ_BDOQ01000006.1"/>
</dbReference>
<dbReference type="Proteomes" id="UP000245081">
    <property type="component" value="Unassembled WGS sequence"/>
</dbReference>
<protein>
    <submittedName>
        <fullName evidence="1">Argininosuccinate lyase</fullName>
    </submittedName>
</protein>
<evidence type="ECO:0000313" key="1">
    <source>
        <dbReference type="EMBL" id="GBG14225.1"/>
    </source>
</evidence>
<dbReference type="GO" id="GO:0016829">
    <property type="term" value="F:lyase activity"/>
    <property type="evidence" value="ECO:0007669"/>
    <property type="project" value="UniProtKB-KW"/>
</dbReference>
<name>A0A2R5F863_9PROT</name>
<evidence type="ECO:0000313" key="2">
    <source>
        <dbReference type="Proteomes" id="UP000245081"/>
    </source>
</evidence>
<keyword evidence="1" id="KW-0456">Lyase</keyword>
<proteinExistence type="predicted"/>
<dbReference type="OrthoDB" id="9810636at2"/>
<keyword evidence="2" id="KW-1185">Reference proteome</keyword>